<keyword evidence="2" id="KW-1133">Transmembrane helix</keyword>
<protein>
    <submittedName>
        <fullName evidence="3">Uncharacterized protein</fullName>
    </submittedName>
</protein>
<keyword evidence="4" id="KW-1185">Reference proteome</keyword>
<evidence type="ECO:0000313" key="4">
    <source>
        <dbReference type="Proteomes" id="UP000005666"/>
    </source>
</evidence>
<dbReference type="HOGENOM" id="CLU_1111971_0_0_1"/>
<name>G8BQ90_TETPH</name>
<dbReference type="Proteomes" id="UP000005666">
    <property type="component" value="Chromosome 2"/>
</dbReference>
<dbReference type="KEGG" id="tpf:TPHA_0B00150"/>
<dbReference type="EMBL" id="HE612857">
    <property type="protein sequence ID" value="CCE61687.1"/>
    <property type="molecule type" value="Genomic_DNA"/>
</dbReference>
<feature type="transmembrane region" description="Helical" evidence="2">
    <location>
        <begin position="155"/>
        <end position="179"/>
    </location>
</feature>
<evidence type="ECO:0000256" key="2">
    <source>
        <dbReference type="SAM" id="Phobius"/>
    </source>
</evidence>
<dbReference type="RefSeq" id="XP_003684121.1">
    <property type="nucleotide sequence ID" value="XM_003684073.1"/>
</dbReference>
<gene>
    <name evidence="3" type="primary">TPHA0B00150</name>
    <name evidence="3" type="ordered locus">TPHA_0B00150</name>
</gene>
<feature type="coiled-coil region" evidence="1">
    <location>
        <begin position="121"/>
        <end position="148"/>
    </location>
</feature>
<evidence type="ECO:0000256" key="1">
    <source>
        <dbReference type="SAM" id="Coils"/>
    </source>
</evidence>
<reference evidence="3 4" key="1">
    <citation type="journal article" date="2011" name="Proc. Natl. Acad. Sci. U.S.A.">
        <title>Evolutionary erosion of yeast sex chromosomes by mating-type switching accidents.</title>
        <authorList>
            <person name="Gordon J.L."/>
            <person name="Armisen D."/>
            <person name="Proux-Wera E."/>
            <person name="Oheigeartaigh S.S."/>
            <person name="Byrne K.P."/>
            <person name="Wolfe K.H."/>
        </authorList>
    </citation>
    <scope>NUCLEOTIDE SEQUENCE [LARGE SCALE GENOMIC DNA]</scope>
    <source>
        <strain evidence="4">ATCC 24235 / CBS 4417 / NBRC 1672 / NRRL Y-8282 / UCD 70-5</strain>
    </source>
</reference>
<feature type="transmembrane region" description="Helical" evidence="2">
    <location>
        <begin position="199"/>
        <end position="225"/>
    </location>
</feature>
<dbReference type="GeneID" id="11534977"/>
<dbReference type="AlphaFoldDB" id="G8BQ90"/>
<organism evidence="3 4">
    <name type="scientific">Tetrapisispora phaffii (strain ATCC 24235 / CBS 4417 / NBRC 1672 / NRRL Y-8282 / UCD 70-5)</name>
    <name type="common">Yeast</name>
    <name type="synonym">Fabospora phaffii</name>
    <dbReference type="NCBI Taxonomy" id="1071381"/>
    <lineage>
        <taxon>Eukaryota</taxon>
        <taxon>Fungi</taxon>
        <taxon>Dikarya</taxon>
        <taxon>Ascomycota</taxon>
        <taxon>Saccharomycotina</taxon>
        <taxon>Saccharomycetes</taxon>
        <taxon>Saccharomycetales</taxon>
        <taxon>Saccharomycetaceae</taxon>
        <taxon>Tetrapisispora</taxon>
    </lineage>
</organism>
<keyword evidence="1" id="KW-0175">Coiled coil</keyword>
<accession>G8BQ90</accession>
<sequence>MNKLLFTHLIDKLKYSNDPFYLKLERAKCTKKFAKLIIILLTFTYETTEHIKIIKKISSNLKNVNTGRWLLFLRAAYMFVNLDTNVGNLNLAEQKNKFIWIRLKKIIFESVQGEDIGTELLETLNDRLQIHEDLVRQLNEDVDYLRKELRVNPQYFASFFMIHYPSIIGMVISAIIVIIDFINNKYEDHKSILYDIKFWISLSSGIFAYILSLSIWYINDIVYILSCRWMKRNDWYIRVEEHKVCNEDII</sequence>
<keyword evidence="2" id="KW-0472">Membrane</keyword>
<keyword evidence="2" id="KW-0812">Transmembrane</keyword>
<evidence type="ECO:0000313" key="3">
    <source>
        <dbReference type="EMBL" id="CCE61687.1"/>
    </source>
</evidence>
<proteinExistence type="predicted"/>